<organism evidence="2 3">
    <name type="scientific">Caulobacter segnis</name>
    <dbReference type="NCBI Taxonomy" id="88688"/>
    <lineage>
        <taxon>Bacteria</taxon>
        <taxon>Pseudomonadati</taxon>
        <taxon>Pseudomonadota</taxon>
        <taxon>Alphaproteobacteria</taxon>
        <taxon>Caulobacterales</taxon>
        <taxon>Caulobacteraceae</taxon>
        <taxon>Caulobacter</taxon>
    </lineage>
</organism>
<dbReference type="Gene3D" id="3.20.20.70">
    <property type="entry name" value="Aldolase class I"/>
    <property type="match status" value="1"/>
</dbReference>
<name>A0ABM6TG07_9CAUL</name>
<evidence type="ECO:0000256" key="1">
    <source>
        <dbReference type="ARBA" id="ARBA00023270"/>
    </source>
</evidence>
<dbReference type="NCBIfam" id="TIGR02134">
    <property type="entry name" value="transald_staph"/>
    <property type="match status" value="1"/>
</dbReference>
<dbReference type="Proteomes" id="UP000240527">
    <property type="component" value="Chromosome"/>
</dbReference>
<sequence>MLHRLSTHEALSADLTAQIKLFADGASLEDFTRLHQTGQVAGFTTNPTLMRKAGVTDYEGFAKALLERIPDAPISFEVFSDEFDDMTRQARKIAAWGSNVYVKVPITNTRRESSLPMVRVLAGEGVKVNVTAILTLEQVAETVDALHADVPAVVSVFAGRIADTGVDPMPVMRAAVAMAARKPKAEVLWASVREVLNVYQARDCGCHIVTSTPEVLKKLSMAGKDLADLSQETVAMFYEDASAAGFKL</sequence>
<reference evidence="2 3" key="1">
    <citation type="journal article" date="2015" name="Biotechnol. Bioeng.">
        <title>Genome sequence and phenotypic characterization of Caulobacter segnis.</title>
        <authorList>
            <person name="Patel S."/>
            <person name="Fletcher B."/>
            <person name="Scott D.C."/>
            <person name="Ely B."/>
        </authorList>
    </citation>
    <scope>NUCLEOTIDE SEQUENCE [LARGE SCALE GENOMIC DNA]</scope>
    <source>
        <strain evidence="2 3">TK0059</strain>
    </source>
</reference>
<dbReference type="RefSeq" id="WP_013079003.1">
    <property type="nucleotide sequence ID" value="NZ_CP027850.1"/>
</dbReference>
<proteinExistence type="predicted"/>
<protein>
    <submittedName>
        <fullName evidence="2">Transaldolase</fullName>
    </submittedName>
</protein>
<dbReference type="InterPro" id="IPR001585">
    <property type="entry name" value="TAL/FSA"/>
</dbReference>
<dbReference type="InterPro" id="IPR013785">
    <property type="entry name" value="Aldolase_TIM"/>
</dbReference>
<evidence type="ECO:0000313" key="2">
    <source>
        <dbReference type="EMBL" id="AVQ02079.1"/>
    </source>
</evidence>
<evidence type="ECO:0000313" key="3">
    <source>
        <dbReference type="Proteomes" id="UP000240527"/>
    </source>
</evidence>
<dbReference type="Pfam" id="PF00923">
    <property type="entry name" value="TAL_FSA"/>
    <property type="match status" value="1"/>
</dbReference>
<accession>A0ABM6TG07</accession>
<dbReference type="EMBL" id="CP027850">
    <property type="protein sequence ID" value="AVQ02079.1"/>
    <property type="molecule type" value="Genomic_DNA"/>
</dbReference>
<keyword evidence="1" id="KW-0704">Schiff base</keyword>
<dbReference type="PANTHER" id="PTHR10683">
    <property type="entry name" value="TRANSALDOLASE"/>
    <property type="match status" value="1"/>
</dbReference>
<dbReference type="PANTHER" id="PTHR10683:SF40">
    <property type="entry name" value="FRUCTOSE-6-PHOSPHATE ALDOLASE 1-RELATED"/>
    <property type="match status" value="1"/>
</dbReference>
<dbReference type="SUPFAM" id="SSF51569">
    <property type="entry name" value="Aldolase"/>
    <property type="match status" value="1"/>
</dbReference>
<keyword evidence="3" id="KW-1185">Reference proteome</keyword>
<dbReference type="InterPro" id="IPR011861">
    <property type="entry name" value="Transald_staph-type"/>
</dbReference>
<gene>
    <name evidence="2" type="ORF">B7G68_09615</name>
</gene>